<gene>
    <name evidence="1" type="ORF">NCTC13163_00232</name>
</gene>
<proteinExistence type="predicted"/>
<reference evidence="1 2" key="1">
    <citation type="submission" date="2018-06" db="EMBL/GenBank/DDBJ databases">
        <authorList>
            <consortium name="Pathogen Informatics"/>
            <person name="Doyle S."/>
        </authorList>
    </citation>
    <scope>NUCLEOTIDE SEQUENCE [LARGE SCALE GENOMIC DNA]</scope>
    <source>
        <strain evidence="1 2">NCTC13163</strain>
    </source>
</reference>
<evidence type="ECO:0000313" key="1">
    <source>
        <dbReference type="EMBL" id="STO06892.1"/>
    </source>
</evidence>
<sequence>MKKYLIFCTLAILTFLFGCEEEQAFRLHTAPEYYQGRATLPSGQQIEMTEADRTSVLDACYPDEALALTPDGDRRWVGTVTLSQPLTTKASTQAFPTATFFEVENQTYVECRVDTISYVKQIEAVPDSLVPYRGQAVTYPSVAKLRNAQPHERLQYLKEMNKPVGNEPYPKRTALEQTLVHVTMPFNGSFELTFESSAGIETVTVPIDAASRQPFLSLGFGIEAAEDTRQYGIHTSVNQELYQDVIRPKDASYERLLGARQIDDLPSTLIPGKRYPLFSFSYMRDNVPHKEVVSLTYKQPVLLRGEALKREMRAEFSNRQHAVFHELALIGTESRDASFLTHLTADQTRFVFKAIERSKATTETGEPAPIPYLTVFEGICAQTFDVSYRGDDVVLTNTKTGSHFKLLRDDANKWHDRFDD</sequence>
<accession>A0A377FPZ4</accession>
<dbReference type="RefSeq" id="WP_024369742.1">
    <property type="nucleotide sequence ID" value="NZ_UGGP01000001.1"/>
</dbReference>
<name>A0A377FPZ4_9BACL</name>
<protein>
    <submittedName>
        <fullName evidence="1">Uncharacterized protein</fullName>
    </submittedName>
</protein>
<dbReference type="STRING" id="1397694.GCA_000702585_00752"/>
<dbReference type="PROSITE" id="PS51257">
    <property type="entry name" value="PROKAR_LIPOPROTEIN"/>
    <property type="match status" value="1"/>
</dbReference>
<dbReference type="EMBL" id="UGGP01000001">
    <property type="protein sequence ID" value="STO06892.1"/>
    <property type="molecule type" value="Genomic_DNA"/>
</dbReference>
<organism evidence="1 2">
    <name type="scientific">Exiguobacterium aurantiacum</name>
    <dbReference type="NCBI Taxonomy" id="33987"/>
    <lineage>
        <taxon>Bacteria</taxon>
        <taxon>Bacillati</taxon>
        <taxon>Bacillota</taxon>
        <taxon>Bacilli</taxon>
        <taxon>Bacillales</taxon>
        <taxon>Bacillales Family XII. Incertae Sedis</taxon>
        <taxon>Exiguobacterium</taxon>
    </lineage>
</organism>
<dbReference type="Proteomes" id="UP000254060">
    <property type="component" value="Unassembled WGS sequence"/>
</dbReference>
<evidence type="ECO:0000313" key="2">
    <source>
        <dbReference type="Proteomes" id="UP000254060"/>
    </source>
</evidence>
<dbReference type="AlphaFoldDB" id="A0A377FPZ4"/>